<dbReference type="Proteomes" id="UP000800082">
    <property type="component" value="Unassembled WGS sequence"/>
</dbReference>
<sequence>MSFDTEVLIIGAGMSGLGLAVQIVRNFGIKNFELVEKSNDVGGTWLANTYPGCGCDVASHFYSYSFALNPDWSRKYSMREEIQQYFRNVSDRFGVTERVRFHSVVESARWDEAAKVWIVNVLDLQTKDRVVRRAKVLISGVGSLSVPKECDLPGKEEFKGKMFHSATWDHSFDWGNKDVVVLGNGCSATQFVPIMSGEVGDKPMVRKINQFARQAQYLSERENPYYTPTFKAVMRYVPLAMRLYRAKHYHDMESDWSGFPIDSGAAIRSGLAKENEAYVKRMAPKKYWDALIPKAEIGCKRKVLDTEYLKCLWRDNVDLIPDDPVQKITEKGVVTRSGREIKADAIVLAIGFATQQMLCPMEITGRDGLRLNDYWDKRTQGVAQAYFGTVIPHFPNFFVLMGPNTVTGHLSVIYTVECQINFTLRLLAPILKSLPSYRSRSLIPSLSAAPTTVEVLPSAAALDFEWTQREAKKLVWASGCTNWAIDPKTGLNNMMYPDWQFMFWWRSVFWQKQDFVFKDEKAREVQPGRARKWLLRVLTAGALVGVFVGKDWLREELPRQLRDFDARELVRSLTAGRV</sequence>
<name>A0A6A5S032_9PLEO</name>
<keyword evidence="5" id="KW-0503">Monooxygenase</keyword>
<dbReference type="RefSeq" id="XP_033454323.1">
    <property type="nucleotide sequence ID" value="XM_033590582.1"/>
</dbReference>
<evidence type="ECO:0000256" key="3">
    <source>
        <dbReference type="ARBA" id="ARBA00022827"/>
    </source>
</evidence>
<organism evidence="5 6">
    <name type="scientific">Didymella exigua CBS 183.55</name>
    <dbReference type="NCBI Taxonomy" id="1150837"/>
    <lineage>
        <taxon>Eukaryota</taxon>
        <taxon>Fungi</taxon>
        <taxon>Dikarya</taxon>
        <taxon>Ascomycota</taxon>
        <taxon>Pezizomycotina</taxon>
        <taxon>Dothideomycetes</taxon>
        <taxon>Pleosporomycetidae</taxon>
        <taxon>Pleosporales</taxon>
        <taxon>Pleosporineae</taxon>
        <taxon>Didymellaceae</taxon>
        <taxon>Didymella</taxon>
    </lineage>
</organism>
<dbReference type="Pfam" id="PF00743">
    <property type="entry name" value="FMO-like"/>
    <property type="match status" value="1"/>
</dbReference>
<evidence type="ECO:0000256" key="1">
    <source>
        <dbReference type="ARBA" id="ARBA00010139"/>
    </source>
</evidence>
<evidence type="ECO:0000256" key="4">
    <source>
        <dbReference type="ARBA" id="ARBA00023002"/>
    </source>
</evidence>
<comment type="similarity">
    <text evidence="1">Belongs to the FAD-binding monooxygenase family.</text>
</comment>
<keyword evidence="4" id="KW-0560">Oxidoreductase</keyword>
<dbReference type="PANTHER" id="PTHR42877">
    <property type="entry name" value="L-ORNITHINE N(5)-MONOOXYGENASE-RELATED"/>
    <property type="match status" value="1"/>
</dbReference>
<dbReference type="Gene3D" id="3.50.50.60">
    <property type="entry name" value="FAD/NAD(P)-binding domain"/>
    <property type="match status" value="2"/>
</dbReference>
<gene>
    <name evidence="5" type="ORF">M421DRAFT_415125</name>
</gene>
<keyword evidence="6" id="KW-1185">Reference proteome</keyword>
<dbReference type="InterPro" id="IPR051209">
    <property type="entry name" value="FAD-bind_Monooxygenase_sf"/>
</dbReference>
<keyword evidence="2" id="KW-0285">Flavoprotein</keyword>
<dbReference type="PANTHER" id="PTHR42877:SF5">
    <property type="entry name" value="L-ORNITHINE N(5)-MONOOXYGENASE-RELATED"/>
    <property type="match status" value="1"/>
</dbReference>
<dbReference type="AlphaFoldDB" id="A0A6A5S032"/>
<protein>
    <submittedName>
        <fullName evidence="5">Cyclohexanone 1,2-monooxygenase</fullName>
    </submittedName>
</protein>
<dbReference type="InterPro" id="IPR020946">
    <property type="entry name" value="Flavin_mOase-like"/>
</dbReference>
<dbReference type="GeneID" id="54348250"/>
<proteinExistence type="inferred from homology"/>
<dbReference type="GO" id="GO:0050660">
    <property type="term" value="F:flavin adenine dinucleotide binding"/>
    <property type="evidence" value="ECO:0007669"/>
    <property type="project" value="InterPro"/>
</dbReference>
<evidence type="ECO:0000313" key="6">
    <source>
        <dbReference type="Proteomes" id="UP000800082"/>
    </source>
</evidence>
<evidence type="ECO:0000313" key="5">
    <source>
        <dbReference type="EMBL" id="KAF1934075.1"/>
    </source>
</evidence>
<dbReference type="GO" id="GO:0004499">
    <property type="term" value="F:N,N-dimethylaniline monooxygenase activity"/>
    <property type="evidence" value="ECO:0007669"/>
    <property type="project" value="InterPro"/>
</dbReference>
<keyword evidence="3" id="KW-0274">FAD</keyword>
<dbReference type="EMBL" id="ML978956">
    <property type="protein sequence ID" value="KAF1934075.1"/>
    <property type="molecule type" value="Genomic_DNA"/>
</dbReference>
<dbReference type="GO" id="GO:0050661">
    <property type="term" value="F:NADP binding"/>
    <property type="evidence" value="ECO:0007669"/>
    <property type="project" value="InterPro"/>
</dbReference>
<dbReference type="SUPFAM" id="SSF51905">
    <property type="entry name" value="FAD/NAD(P)-binding domain"/>
    <property type="match status" value="1"/>
</dbReference>
<accession>A0A6A5S032</accession>
<evidence type="ECO:0000256" key="2">
    <source>
        <dbReference type="ARBA" id="ARBA00022630"/>
    </source>
</evidence>
<dbReference type="InterPro" id="IPR036188">
    <property type="entry name" value="FAD/NAD-bd_sf"/>
</dbReference>
<dbReference type="OrthoDB" id="74360at2759"/>
<reference evidence="5" key="1">
    <citation type="journal article" date="2020" name="Stud. Mycol.">
        <title>101 Dothideomycetes genomes: a test case for predicting lifestyles and emergence of pathogens.</title>
        <authorList>
            <person name="Haridas S."/>
            <person name="Albert R."/>
            <person name="Binder M."/>
            <person name="Bloem J."/>
            <person name="Labutti K."/>
            <person name="Salamov A."/>
            <person name="Andreopoulos B."/>
            <person name="Baker S."/>
            <person name="Barry K."/>
            <person name="Bills G."/>
            <person name="Bluhm B."/>
            <person name="Cannon C."/>
            <person name="Castanera R."/>
            <person name="Culley D."/>
            <person name="Daum C."/>
            <person name="Ezra D."/>
            <person name="Gonzalez J."/>
            <person name="Henrissat B."/>
            <person name="Kuo A."/>
            <person name="Liang C."/>
            <person name="Lipzen A."/>
            <person name="Lutzoni F."/>
            <person name="Magnuson J."/>
            <person name="Mondo S."/>
            <person name="Nolan M."/>
            <person name="Ohm R."/>
            <person name="Pangilinan J."/>
            <person name="Park H.-J."/>
            <person name="Ramirez L."/>
            <person name="Alfaro M."/>
            <person name="Sun H."/>
            <person name="Tritt A."/>
            <person name="Yoshinaga Y."/>
            <person name="Zwiers L.-H."/>
            <person name="Turgeon B."/>
            <person name="Goodwin S."/>
            <person name="Spatafora J."/>
            <person name="Crous P."/>
            <person name="Grigoriev I."/>
        </authorList>
    </citation>
    <scope>NUCLEOTIDE SEQUENCE</scope>
    <source>
        <strain evidence="5">CBS 183.55</strain>
    </source>
</reference>